<dbReference type="AlphaFoldDB" id="X1H6X6"/>
<evidence type="ECO:0000313" key="2">
    <source>
        <dbReference type="EMBL" id="GAH65941.1"/>
    </source>
</evidence>
<proteinExistence type="predicted"/>
<comment type="caution">
    <text evidence="2">The sequence shown here is derived from an EMBL/GenBank/DDBJ whole genome shotgun (WGS) entry which is preliminary data.</text>
</comment>
<dbReference type="EMBL" id="BARU01033309">
    <property type="protein sequence ID" value="GAH65941.1"/>
    <property type="molecule type" value="Genomic_DNA"/>
</dbReference>
<evidence type="ECO:0000256" key="1">
    <source>
        <dbReference type="SAM" id="MobiDB-lite"/>
    </source>
</evidence>
<accession>X1H6X6</accession>
<name>X1H6X6_9ZZZZ</name>
<organism evidence="2">
    <name type="scientific">marine sediment metagenome</name>
    <dbReference type="NCBI Taxonomy" id="412755"/>
    <lineage>
        <taxon>unclassified sequences</taxon>
        <taxon>metagenomes</taxon>
        <taxon>ecological metagenomes</taxon>
    </lineage>
</organism>
<feature type="region of interest" description="Disordered" evidence="1">
    <location>
        <begin position="16"/>
        <end position="47"/>
    </location>
</feature>
<reference evidence="2" key="1">
    <citation type="journal article" date="2014" name="Front. Microbiol.">
        <title>High frequency of phylogenetically diverse reductive dehalogenase-homologous genes in deep subseafloor sedimentary metagenomes.</title>
        <authorList>
            <person name="Kawai M."/>
            <person name="Futagami T."/>
            <person name="Toyoda A."/>
            <person name="Takaki Y."/>
            <person name="Nishi S."/>
            <person name="Hori S."/>
            <person name="Arai W."/>
            <person name="Tsubouchi T."/>
            <person name="Morono Y."/>
            <person name="Uchiyama I."/>
            <person name="Ito T."/>
            <person name="Fujiyama A."/>
            <person name="Inagaki F."/>
            <person name="Takami H."/>
        </authorList>
    </citation>
    <scope>NUCLEOTIDE SEQUENCE</scope>
    <source>
        <strain evidence="2">Expedition CK06-06</strain>
    </source>
</reference>
<protein>
    <submittedName>
        <fullName evidence="2">Uncharacterized protein</fullName>
    </submittedName>
</protein>
<sequence>MSDKQNLQKALDALAKAKQEDIKAVSKAEESTRQHRREAEEQSSRQG</sequence>
<gene>
    <name evidence="2" type="ORF">S03H2_52435</name>
</gene>